<accession>A0A7G2EP04</accession>
<dbReference type="InterPro" id="IPR024752">
    <property type="entry name" value="Myb/SANT-like_dom"/>
</dbReference>
<proteinExistence type="predicted"/>
<evidence type="ECO:0000313" key="3">
    <source>
        <dbReference type="Proteomes" id="UP000516314"/>
    </source>
</evidence>
<evidence type="ECO:0000259" key="1">
    <source>
        <dbReference type="Pfam" id="PF12776"/>
    </source>
</evidence>
<dbReference type="Proteomes" id="UP000516314">
    <property type="component" value="Chromosome 3"/>
</dbReference>
<dbReference type="AlphaFoldDB" id="A0A7G2EP04"/>
<feature type="domain" description="Myb/SANT-like" evidence="1">
    <location>
        <begin position="116"/>
        <end position="173"/>
    </location>
</feature>
<dbReference type="EMBL" id="LR881468">
    <property type="protein sequence ID" value="CAD5322713.1"/>
    <property type="molecule type" value="Genomic_DNA"/>
</dbReference>
<dbReference type="PANTHER" id="PTHR47584">
    <property type="match status" value="1"/>
</dbReference>
<dbReference type="InterPro" id="IPR045026">
    <property type="entry name" value="LIMYB"/>
</dbReference>
<sequence length="254" mass="29205">MLGNKPVLQHILKPFQQKTGTMLTKIQFKNHWDKIVRQWKIWCRLVQCSHITYEMGSSDKDVWCQYSRLGQLFTVSVESSIVALDLEFIFEGTSGSKKKRRCNHPDEDTQSASKAYWSSSSHELLVDLLFQESLKGNIPIKTRGYSHYPKETWNMMVESLNQKTGLGYTREQHIMASCSRILLLVASLSAIFDEHSSLQVQCETLFYGRLISRGLEQRFGGTIVILPKRCVPYPFPPPHTEKIIVFGEIFEALV</sequence>
<name>A0A7G2EP04_ARATH</name>
<protein>
    <submittedName>
        <fullName evidence="2">(thale cress) hypothetical protein</fullName>
    </submittedName>
</protein>
<organism evidence="2 3">
    <name type="scientific">Arabidopsis thaliana</name>
    <name type="common">Mouse-ear cress</name>
    <dbReference type="NCBI Taxonomy" id="3702"/>
    <lineage>
        <taxon>Eukaryota</taxon>
        <taxon>Viridiplantae</taxon>
        <taxon>Streptophyta</taxon>
        <taxon>Embryophyta</taxon>
        <taxon>Tracheophyta</taxon>
        <taxon>Spermatophyta</taxon>
        <taxon>Magnoliopsida</taxon>
        <taxon>eudicotyledons</taxon>
        <taxon>Gunneridae</taxon>
        <taxon>Pentapetalae</taxon>
        <taxon>rosids</taxon>
        <taxon>malvids</taxon>
        <taxon>Brassicales</taxon>
        <taxon>Brassicaceae</taxon>
        <taxon>Camelineae</taxon>
        <taxon>Arabidopsis</taxon>
    </lineage>
</organism>
<evidence type="ECO:0000313" key="2">
    <source>
        <dbReference type="EMBL" id="CAD5322713.1"/>
    </source>
</evidence>
<dbReference type="PANTHER" id="PTHR47584:SF17">
    <property type="entry name" value="MYB_SANT-LIKE DNA-BINDING DOMAIN PROTEIN"/>
    <property type="match status" value="1"/>
</dbReference>
<dbReference type="Pfam" id="PF12776">
    <property type="entry name" value="Myb_DNA-bind_3"/>
    <property type="match status" value="2"/>
</dbReference>
<gene>
    <name evidence="2" type="ORF">AT9943_LOCUS10706</name>
</gene>
<feature type="domain" description="Myb/SANT-like" evidence="1">
    <location>
        <begin position="6"/>
        <end position="55"/>
    </location>
</feature>
<reference evidence="2 3" key="1">
    <citation type="submission" date="2020-09" db="EMBL/GenBank/DDBJ databases">
        <authorList>
            <person name="Ashkenazy H."/>
        </authorList>
    </citation>
    <scope>NUCLEOTIDE SEQUENCE [LARGE SCALE GENOMIC DNA]</scope>
    <source>
        <strain evidence="3">cv. Cdm-0</strain>
    </source>
</reference>